<dbReference type="GO" id="GO:0005604">
    <property type="term" value="C:basement membrane"/>
    <property type="evidence" value="ECO:0007669"/>
    <property type="project" value="TreeGrafter"/>
</dbReference>
<evidence type="ECO:0000313" key="14">
    <source>
        <dbReference type="Proteomes" id="UP000007635"/>
    </source>
</evidence>
<dbReference type="PROSITE" id="PS00018">
    <property type="entry name" value="EF_HAND_1"/>
    <property type="match status" value="2"/>
</dbReference>
<reference evidence="13" key="2">
    <citation type="submission" date="2025-08" db="UniProtKB">
        <authorList>
            <consortium name="Ensembl"/>
        </authorList>
    </citation>
    <scope>IDENTIFICATION</scope>
</reference>
<keyword evidence="5" id="KW-0677">Repeat</keyword>
<dbReference type="Pfam" id="PF10591">
    <property type="entry name" value="SPARC_Ca_bdg"/>
    <property type="match status" value="1"/>
</dbReference>
<dbReference type="PANTHER" id="PTHR12352:SF21">
    <property type="entry name" value="SPARC-RELATED MODULAR CALCIUM-BINDING PROTEIN 2"/>
    <property type="match status" value="1"/>
</dbReference>
<evidence type="ECO:0000256" key="7">
    <source>
        <dbReference type="ARBA" id="ARBA00023157"/>
    </source>
</evidence>
<evidence type="ECO:0000313" key="13">
    <source>
        <dbReference type="Ensembl" id="ENSGACP00000004715.2"/>
    </source>
</evidence>
<keyword evidence="3" id="KW-0479">Metal-binding</keyword>
<dbReference type="InterPro" id="IPR051950">
    <property type="entry name" value="Dev_reg/Prot_inhib"/>
</dbReference>
<dbReference type="FunFam" id="4.10.800.10:FF:000003">
    <property type="entry name" value="SPARC-related modular calcium-binding protein 2 isoform 1"/>
    <property type="match status" value="1"/>
</dbReference>
<dbReference type="InterPro" id="IPR002350">
    <property type="entry name" value="Kazal_dom"/>
</dbReference>
<evidence type="ECO:0000256" key="9">
    <source>
        <dbReference type="PROSITE-ProRule" id="PRU00500"/>
    </source>
</evidence>
<dbReference type="GeneTree" id="ENSGT00390000018436"/>
<keyword evidence="8" id="KW-0325">Glycoprotein</keyword>
<feature type="disulfide bond" evidence="9">
    <location>
        <begin position="120"/>
        <end position="140"/>
    </location>
</feature>
<dbReference type="CDD" id="cd16241">
    <property type="entry name" value="EFh_SPARC_SMOC2"/>
    <property type="match status" value="1"/>
</dbReference>
<dbReference type="STRING" id="69293.ENSGACP00000004715"/>
<comment type="caution">
    <text evidence="9">Lacks conserved residue(s) required for the propagation of feature annotation.</text>
</comment>
<feature type="domain" description="Thyroglobulin type-1" evidence="11">
    <location>
        <begin position="74"/>
        <end position="140"/>
    </location>
</feature>
<dbReference type="SUPFAM" id="SSF47473">
    <property type="entry name" value="EF-hand"/>
    <property type="match status" value="1"/>
</dbReference>
<evidence type="ECO:0000256" key="5">
    <source>
        <dbReference type="ARBA" id="ARBA00022737"/>
    </source>
</evidence>
<dbReference type="SMART" id="SM00280">
    <property type="entry name" value="KAZAL"/>
    <property type="match status" value="1"/>
</dbReference>
<dbReference type="PROSITE" id="PS00484">
    <property type="entry name" value="THYROGLOBULIN_1_1"/>
    <property type="match status" value="1"/>
</dbReference>
<dbReference type="GO" id="GO:0005615">
    <property type="term" value="C:extracellular space"/>
    <property type="evidence" value="ECO:0007669"/>
    <property type="project" value="TreeGrafter"/>
</dbReference>
<dbReference type="eggNOG" id="KOG4578">
    <property type="taxonomic scope" value="Eukaryota"/>
</dbReference>
<feature type="region of interest" description="Disordered" evidence="10">
    <location>
        <begin position="132"/>
        <end position="152"/>
    </location>
</feature>
<evidence type="ECO:0000256" key="2">
    <source>
        <dbReference type="ARBA" id="ARBA00022525"/>
    </source>
</evidence>
<dbReference type="Gene3D" id="1.10.238.10">
    <property type="entry name" value="EF-hand"/>
    <property type="match status" value="1"/>
</dbReference>
<evidence type="ECO:0000256" key="3">
    <source>
        <dbReference type="ARBA" id="ARBA00022723"/>
    </source>
</evidence>
<dbReference type="CDD" id="cd00104">
    <property type="entry name" value="KAZAL_FS"/>
    <property type="match status" value="1"/>
</dbReference>
<dbReference type="SMART" id="SM00211">
    <property type="entry name" value="TY"/>
    <property type="match status" value="1"/>
</dbReference>
<dbReference type="GO" id="GO:0030198">
    <property type="term" value="P:extracellular matrix organization"/>
    <property type="evidence" value="ECO:0007669"/>
    <property type="project" value="TreeGrafter"/>
</dbReference>
<accession>G3NHA7</accession>
<dbReference type="Gene3D" id="4.10.800.10">
    <property type="entry name" value="Thyroglobulin type-1"/>
    <property type="match status" value="1"/>
</dbReference>
<dbReference type="PROSITE" id="PS51162">
    <property type="entry name" value="THYROGLOBULIN_1_2"/>
    <property type="match status" value="1"/>
</dbReference>
<evidence type="ECO:0000256" key="6">
    <source>
        <dbReference type="ARBA" id="ARBA00022837"/>
    </source>
</evidence>
<evidence type="ECO:0000256" key="1">
    <source>
        <dbReference type="ARBA" id="ARBA00004498"/>
    </source>
</evidence>
<dbReference type="Pfam" id="PF00086">
    <property type="entry name" value="Thyroglobulin_1"/>
    <property type="match status" value="1"/>
</dbReference>
<dbReference type="Pfam" id="PF16597">
    <property type="entry name" value="Thyroglob_assoc"/>
    <property type="match status" value="1"/>
</dbReference>
<dbReference type="CDD" id="cd00191">
    <property type="entry name" value="TY"/>
    <property type="match status" value="1"/>
</dbReference>
<dbReference type="OMA" id="KRMGPNP"/>
<dbReference type="InterPro" id="IPR036058">
    <property type="entry name" value="Kazal_dom_sf"/>
</dbReference>
<dbReference type="InterPro" id="IPR011992">
    <property type="entry name" value="EF-hand-dom_pair"/>
</dbReference>
<dbReference type="InParanoid" id="G3NHA7"/>
<comment type="subcellular location">
    <subcellularLocation>
        <location evidence="1">Secreted</location>
        <location evidence="1">Extracellular space</location>
        <location evidence="1">Extracellular matrix</location>
    </subcellularLocation>
</comment>
<keyword evidence="14" id="KW-1185">Reference proteome</keyword>
<evidence type="ECO:0000259" key="11">
    <source>
        <dbReference type="PROSITE" id="PS51162"/>
    </source>
</evidence>
<feature type="disulfide bond" evidence="9">
    <location>
        <begin position="111"/>
        <end position="118"/>
    </location>
</feature>
<dbReference type="SUPFAM" id="SSF100895">
    <property type="entry name" value="Kazal-type serine protease inhibitors"/>
    <property type="match status" value="1"/>
</dbReference>
<dbReference type="AlphaFoldDB" id="G3NHA7"/>
<dbReference type="Bgee" id="ENSGACG00000003595">
    <property type="expression patterns" value="Expressed in testis and 5 other cell types or tissues"/>
</dbReference>
<name>G3NHA7_GASAC</name>
<keyword evidence="7 9" id="KW-1015">Disulfide bond</keyword>
<dbReference type="InterPro" id="IPR037640">
    <property type="entry name" value="SMOC2_EC"/>
</dbReference>
<evidence type="ECO:0000256" key="8">
    <source>
        <dbReference type="ARBA" id="ARBA00023180"/>
    </source>
</evidence>
<dbReference type="InterPro" id="IPR019577">
    <property type="entry name" value="SPARC/Testican_Ca-bd-dom"/>
</dbReference>
<dbReference type="Proteomes" id="UP000007635">
    <property type="component" value="Chromosome VI"/>
</dbReference>
<sequence>MSVEKKIFLCRARPKIVKFWQHFLCLSPAFSPFGAPRKPLCASDGRTFTSRCEFLRAKCRDPQLEVIRGPCKDTSRCVAEKKYTEQQAKKLFPQVFVPVCNPDGTYSEVQCHSYTGYCWCVTPNGRPISGSAVANKKPRCQGSKQERATTREPGKAVRFQLKLIKLSWGFLSDIISQYPTLWEEQVRSRQNNRTRAPCDRRMRGEHKNDAVFVPDSRNMTSLHKHLSAFHTIVTLLTGGSFVPCSLTYKYTYTYCHMNHNTCSHGLIQVFVVYFPGCPGAKKTEFLTSVLDALSTDMVHAVTDPASTGKVAEPDPSHTLEERVVHWYFSQLDKNSSGDIGKKEIKPFKRFLRKKSKPKKCVKKFVEYCDISNDKALSLQELMGCLGVTKEEGELNLTTQCHSLQKSMVKI</sequence>
<keyword evidence="4" id="KW-0732">Signal</keyword>
<dbReference type="GO" id="GO:0005509">
    <property type="term" value="F:calcium ion binding"/>
    <property type="evidence" value="ECO:0007669"/>
    <property type="project" value="InterPro"/>
</dbReference>
<protein>
    <submittedName>
        <fullName evidence="13">SPARC related modular calcium binding 2</fullName>
    </submittedName>
</protein>
<evidence type="ECO:0000256" key="4">
    <source>
        <dbReference type="ARBA" id="ARBA00022729"/>
    </source>
</evidence>
<dbReference type="Ensembl" id="ENSGACT00000004729.2">
    <property type="protein sequence ID" value="ENSGACP00000004715.2"/>
    <property type="gene ID" value="ENSGACG00000003595.2"/>
</dbReference>
<dbReference type="GO" id="GO:0050840">
    <property type="term" value="F:extracellular matrix binding"/>
    <property type="evidence" value="ECO:0007669"/>
    <property type="project" value="TreeGrafter"/>
</dbReference>
<dbReference type="FunFam" id="1.10.238.10:FF:000076">
    <property type="entry name" value="SPARC-related modular calcium binding protein 1"/>
    <property type="match status" value="1"/>
</dbReference>
<dbReference type="PROSITE" id="PS51465">
    <property type="entry name" value="KAZAL_2"/>
    <property type="match status" value="1"/>
</dbReference>
<reference evidence="13" key="3">
    <citation type="submission" date="2025-09" db="UniProtKB">
        <authorList>
            <consortium name="Ensembl"/>
        </authorList>
    </citation>
    <scope>IDENTIFICATION</scope>
</reference>
<dbReference type="SUPFAM" id="SSF57610">
    <property type="entry name" value="Thyroglobulin type-1 domain"/>
    <property type="match status" value="1"/>
</dbReference>
<proteinExistence type="predicted"/>
<dbReference type="GO" id="GO:0008201">
    <property type="term" value="F:heparin binding"/>
    <property type="evidence" value="ECO:0007669"/>
    <property type="project" value="TreeGrafter"/>
</dbReference>
<dbReference type="InterPro" id="IPR018247">
    <property type="entry name" value="EF_Hand_1_Ca_BS"/>
</dbReference>
<dbReference type="Gene3D" id="3.30.60.30">
    <property type="match status" value="1"/>
</dbReference>
<reference evidence="13 14" key="1">
    <citation type="journal article" date="2021" name="G3 (Bethesda)">
        <title>Improved contiguity of the threespine stickleback genome using long-read sequencing.</title>
        <authorList>
            <person name="Nath S."/>
            <person name="Shaw D.E."/>
            <person name="White M.A."/>
        </authorList>
    </citation>
    <scope>NUCLEOTIDE SEQUENCE [LARGE SCALE GENOMIC DNA]</scope>
    <source>
        <strain evidence="13 14">Lake Benthic</strain>
    </source>
</reference>
<dbReference type="InterPro" id="IPR036857">
    <property type="entry name" value="Thyroglobulin_1_sf"/>
</dbReference>
<keyword evidence="2" id="KW-0964">Secreted</keyword>
<dbReference type="PANTHER" id="PTHR12352">
    <property type="entry name" value="SECRETED MODULAR CALCIUM-BINDING PROTEIN"/>
    <property type="match status" value="1"/>
</dbReference>
<dbReference type="InterPro" id="IPR000716">
    <property type="entry name" value="Thyroglobulin_1"/>
</dbReference>
<organism evidence="13 14">
    <name type="scientific">Gasterosteus aculeatus aculeatus</name>
    <name type="common">three-spined stickleback</name>
    <dbReference type="NCBI Taxonomy" id="481459"/>
    <lineage>
        <taxon>Eukaryota</taxon>
        <taxon>Metazoa</taxon>
        <taxon>Chordata</taxon>
        <taxon>Craniata</taxon>
        <taxon>Vertebrata</taxon>
        <taxon>Euteleostomi</taxon>
        <taxon>Actinopterygii</taxon>
        <taxon>Neopterygii</taxon>
        <taxon>Teleostei</taxon>
        <taxon>Neoteleostei</taxon>
        <taxon>Acanthomorphata</taxon>
        <taxon>Eupercaria</taxon>
        <taxon>Perciformes</taxon>
        <taxon>Cottioidei</taxon>
        <taxon>Gasterosteales</taxon>
        <taxon>Gasterosteidae</taxon>
        <taxon>Gasterosteus</taxon>
    </lineage>
</organism>
<evidence type="ECO:0000256" key="10">
    <source>
        <dbReference type="SAM" id="MobiDB-lite"/>
    </source>
</evidence>
<feature type="domain" description="Kazal-like" evidence="12">
    <location>
        <begin position="19"/>
        <end position="73"/>
    </location>
</feature>
<evidence type="ECO:0000259" key="12">
    <source>
        <dbReference type="PROSITE" id="PS51465"/>
    </source>
</evidence>
<keyword evidence="6" id="KW-0106">Calcium</keyword>
<dbReference type="Pfam" id="PF07648">
    <property type="entry name" value="Kazal_2"/>
    <property type="match status" value="1"/>
</dbReference>